<evidence type="ECO:0000256" key="1">
    <source>
        <dbReference type="SAM" id="MobiDB-lite"/>
    </source>
</evidence>
<organism evidence="2 3">
    <name type="scientific">Rhodocollybia butyracea</name>
    <dbReference type="NCBI Taxonomy" id="206335"/>
    <lineage>
        <taxon>Eukaryota</taxon>
        <taxon>Fungi</taxon>
        <taxon>Dikarya</taxon>
        <taxon>Basidiomycota</taxon>
        <taxon>Agaricomycotina</taxon>
        <taxon>Agaricomycetes</taxon>
        <taxon>Agaricomycetidae</taxon>
        <taxon>Agaricales</taxon>
        <taxon>Marasmiineae</taxon>
        <taxon>Omphalotaceae</taxon>
        <taxon>Rhodocollybia</taxon>
    </lineage>
</organism>
<protein>
    <submittedName>
        <fullName evidence="2">Uncharacterized protein</fullName>
    </submittedName>
</protein>
<evidence type="ECO:0000313" key="3">
    <source>
        <dbReference type="Proteomes" id="UP000772434"/>
    </source>
</evidence>
<feature type="compositionally biased region" description="Basic residues" evidence="1">
    <location>
        <begin position="38"/>
        <end position="47"/>
    </location>
</feature>
<keyword evidence="3" id="KW-1185">Reference proteome</keyword>
<reference evidence="2" key="1">
    <citation type="submission" date="2020-11" db="EMBL/GenBank/DDBJ databases">
        <authorList>
            <consortium name="DOE Joint Genome Institute"/>
            <person name="Ahrendt S."/>
            <person name="Riley R."/>
            <person name="Andreopoulos W."/>
            <person name="Labutti K."/>
            <person name="Pangilinan J."/>
            <person name="Ruiz-Duenas F.J."/>
            <person name="Barrasa J.M."/>
            <person name="Sanchez-Garcia M."/>
            <person name="Camarero S."/>
            <person name="Miyauchi S."/>
            <person name="Serrano A."/>
            <person name="Linde D."/>
            <person name="Babiker R."/>
            <person name="Drula E."/>
            <person name="Ayuso-Fernandez I."/>
            <person name="Pacheco R."/>
            <person name="Padilla G."/>
            <person name="Ferreira P."/>
            <person name="Barriuso J."/>
            <person name="Kellner H."/>
            <person name="Castanera R."/>
            <person name="Alfaro M."/>
            <person name="Ramirez L."/>
            <person name="Pisabarro A.G."/>
            <person name="Kuo A."/>
            <person name="Tritt A."/>
            <person name="Lipzen A."/>
            <person name="He G."/>
            <person name="Yan M."/>
            <person name="Ng V."/>
            <person name="Cullen D."/>
            <person name="Martin F."/>
            <person name="Rosso M.-N."/>
            <person name="Henrissat B."/>
            <person name="Hibbett D."/>
            <person name="Martinez A.T."/>
            <person name="Grigoriev I.V."/>
        </authorList>
    </citation>
    <scope>NUCLEOTIDE SEQUENCE</scope>
    <source>
        <strain evidence="2">AH 40177</strain>
    </source>
</reference>
<sequence length="209" mass="22475">MPHGSGSESTENHQEDADPDDIPGSFEGPPPVYNSNRFLRHARRKNSSRSNSEWQCLSIRPEPDSDSDVAAPATTAGSSNASLPGSGDDLRPLDPVRTTQASEVVTIIRKHSDVSLSCKTSDSEAAASTKEDDSCAKSHCDDIVEPESDPEILCDETHDTQVTGTHSEPQRAVESVPMSNFTMNGPTFCNRSGTGGDEMLIGDWELIDD</sequence>
<evidence type="ECO:0000313" key="2">
    <source>
        <dbReference type="EMBL" id="KAF9076343.1"/>
    </source>
</evidence>
<proteinExistence type="predicted"/>
<dbReference type="AlphaFoldDB" id="A0A9P5Q6H2"/>
<gene>
    <name evidence="2" type="ORF">BDP27DRAFT_1357829</name>
</gene>
<dbReference type="Proteomes" id="UP000772434">
    <property type="component" value="Unassembled WGS sequence"/>
</dbReference>
<accession>A0A9P5Q6H2</accession>
<dbReference type="EMBL" id="JADNRY010000006">
    <property type="protein sequence ID" value="KAF9076343.1"/>
    <property type="molecule type" value="Genomic_DNA"/>
</dbReference>
<name>A0A9P5Q6H2_9AGAR</name>
<feature type="region of interest" description="Disordered" evidence="1">
    <location>
        <begin position="1"/>
        <end position="94"/>
    </location>
</feature>
<comment type="caution">
    <text evidence="2">The sequence shown here is derived from an EMBL/GenBank/DDBJ whole genome shotgun (WGS) entry which is preliminary data.</text>
</comment>